<dbReference type="PANTHER" id="PTHR43214">
    <property type="entry name" value="TWO-COMPONENT RESPONSE REGULATOR"/>
    <property type="match status" value="1"/>
</dbReference>
<dbReference type="InterPro" id="IPR000792">
    <property type="entry name" value="Tscrpt_reg_LuxR_C"/>
</dbReference>
<dbReference type="GO" id="GO:0006355">
    <property type="term" value="P:regulation of DNA-templated transcription"/>
    <property type="evidence" value="ECO:0007669"/>
    <property type="project" value="InterPro"/>
</dbReference>
<comment type="caution">
    <text evidence="3">The sequence shown here is derived from an EMBL/GenBank/DDBJ whole genome shotgun (WGS) entry which is preliminary data.</text>
</comment>
<dbReference type="GO" id="GO:0003677">
    <property type="term" value="F:DNA binding"/>
    <property type="evidence" value="ECO:0007669"/>
    <property type="project" value="UniProtKB-KW"/>
</dbReference>
<organism evidence="3 4">
    <name type="scientific">Vreelandella rituensis</name>
    <dbReference type="NCBI Taxonomy" id="2282306"/>
    <lineage>
        <taxon>Bacteria</taxon>
        <taxon>Pseudomonadati</taxon>
        <taxon>Pseudomonadota</taxon>
        <taxon>Gammaproteobacteria</taxon>
        <taxon>Oceanospirillales</taxon>
        <taxon>Halomonadaceae</taxon>
        <taxon>Vreelandella</taxon>
    </lineage>
</organism>
<dbReference type="InterPro" id="IPR039420">
    <property type="entry name" value="WalR-like"/>
</dbReference>
<accession>A0A368TP92</accession>
<dbReference type="InterPro" id="IPR016032">
    <property type="entry name" value="Sig_transdc_resp-reg_C-effctor"/>
</dbReference>
<dbReference type="Gene3D" id="1.10.10.10">
    <property type="entry name" value="Winged helix-like DNA-binding domain superfamily/Winged helix DNA-binding domain"/>
    <property type="match status" value="1"/>
</dbReference>
<dbReference type="OrthoDB" id="1779644at2"/>
<dbReference type="SMART" id="SM00421">
    <property type="entry name" value="HTH_LUXR"/>
    <property type="match status" value="1"/>
</dbReference>
<protein>
    <submittedName>
        <fullName evidence="3">LuxR family transcriptional regulator</fullName>
    </submittedName>
</protein>
<keyword evidence="1" id="KW-0238">DNA-binding</keyword>
<dbReference type="SUPFAM" id="SSF46894">
    <property type="entry name" value="C-terminal effector domain of the bipartite response regulators"/>
    <property type="match status" value="1"/>
</dbReference>
<evidence type="ECO:0000313" key="3">
    <source>
        <dbReference type="EMBL" id="RCV86509.1"/>
    </source>
</evidence>
<dbReference type="Proteomes" id="UP000253204">
    <property type="component" value="Unassembled WGS sequence"/>
</dbReference>
<name>A0A368TP92_9GAMM</name>
<sequence>MGSTSVPASTMADFQRQIDKFKERIECNSMQYAQDIARFLASTAAWTTYDNPSIVLINISEGVDVMSGPFQLLAVSLSLGDPVARVLAAVDRLEARSGVRVLDMMIVEKGEDGSVVQSSLGGDDDFGELVARLFPNDGAGAEPGDGAPAQLWVLAQALPAGTAVAFLLVDHRWARALFDVIDEADGALLGSGFLSPELGLVVDTELAAMEQAARSIATAQAAEAEARLRAVAALAEADEAAAASARIRSAAAAETLQVLTEAGLLELAAANEAADALSNAGLIMAAADRAVEEAVARGAAADKAADEAVARDREAVRASDEQAAAARMAASITPVEIRVLRYLPTKLSFALIADKLGISRGAAKSRAERAYKKLGVHNRADAVHRARTHRILS</sequence>
<evidence type="ECO:0000256" key="1">
    <source>
        <dbReference type="ARBA" id="ARBA00023125"/>
    </source>
</evidence>
<proteinExistence type="predicted"/>
<evidence type="ECO:0000313" key="4">
    <source>
        <dbReference type="Proteomes" id="UP000253204"/>
    </source>
</evidence>
<keyword evidence="4" id="KW-1185">Reference proteome</keyword>
<dbReference type="EMBL" id="QPIJ01000064">
    <property type="protein sequence ID" value="RCV86509.1"/>
    <property type="molecule type" value="Genomic_DNA"/>
</dbReference>
<feature type="domain" description="HTH luxR-type" evidence="2">
    <location>
        <begin position="329"/>
        <end position="386"/>
    </location>
</feature>
<reference evidence="3 4" key="1">
    <citation type="submission" date="2018-07" db="EMBL/GenBank/DDBJ databases">
        <title>Halomonas rutogse sp. nov., isolated from Lake TangqianCo on Tibetan Plateau.</title>
        <authorList>
            <person name="Lu H."/>
            <person name="Xing P."/>
            <person name="Wu Q."/>
        </authorList>
    </citation>
    <scope>NUCLEOTIDE SEQUENCE [LARGE SCALE GENOMIC DNA]</scope>
    <source>
        <strain evidence="3 4">TQ8S</strain>
    </source>
</reference>
<dbReference type="AlphaFoldDB" id="A0A368TP92"/>
<evidence type="ECO:0000259" key="2">
    <source>
        <dbReference type="SMART" id="SM00421"/>
    </source>
</evidence>
<dbReference type="Pfam" id="PF00196">
    <property type="entry name" value="GerE"/>
    <property type="match status" value="1"/>
</dbReference>
<dbReference type="InterPro" id="IPR036388">
    <property type="entry name" value="WH-like_DNA-bd_sf"/>
</dbReference>
<gene>
    <name evidence="3" type="ORF">DU506_18235</name>
</gene>